<name>A0ACB9NED6_BAUVA</name>
<gene>
    <name evidence="1" type="ORF">L6164_018806</name>
</gene>
<evidence type="ECO:0000313" key="1">
    <source>
        <dbReference type="EMBL" id="KAI4334069.1"/>
    </source>
</evidence>
<dbReference type="EMBL" id="CM039432">
    <property type="protein sequence ID" value="KAI4334069.1"/>
    <property type="molecule type" value="Genomic_DNA"/>
</dbReference>
<comment type="caution">
    <text evidence="1">The sequence shown here is derived from an EMBL/GenBank/DDBJ whole genome shotgun (WGS) entry which is preliminary data.</text>
</comment>
<organism evidence="1 2">
    <name type="scientific">Bauhinia variegata</name>
    <name type="common">Purple orchid tree</name>
    <name type="synonym">Phanera variegata</name>
    <dbReference type="NCBI Taxonomy" id="167791"/>
    <lineage>
        <taxon>Eukaryota</taxon>
        <taxon>Viridiplantae</taxon>
        <taxon>Streptophyta</taxon>
        <taxon>Embryophyta</taxon>
        <taxon>Tracheophyta</taxon>
        <taxon>Spermatophyta</taxon>
        <taxon>Magnoliopsida</taxon>
        <taxon>eudicotyledons</taxon>
        <taxon>Gunneridae</taxon>
        <taxon>Pentapetalae</taxon>
        <taxon>rosids</taxon>
        <taxon>fabids</taxon>
        <taxon>Fabales</taxon>
        <taxon>Fabaceae</taxon>
        <taxon>Cercidoideae</taxon>
        <taxon>Cercideae</taxon>
        <taxon>Bauhiniinae</taxon>
        <taxon>Bauhinia</taxon>
    </lineage>
</organism>
<dbReference type="Proteomes" id="UP000828941">
    <property type="component" value="Chromosome 7"/>
</dbReference>
<evidence type="ECO:0000313" key="2">
    <source>
        <dbReference type="Proteomes" id="UP000828941"/>
    </source>
</evidence>
<reference evidence="1 2" key="1">
    <citation type="journal article" date="2022" name="DNA Res.">
        <title>Chromosomal-level genome assembly of the orchid tree Bauhinia variegata (Leguminosae; Cercidoideae) supports the allotetraploid origin hypothesis of Bauhinia.</title>
        <authorList>
            <person name="Zhong Y."/>
            <person name="Chen Y."/>
            <person name="Zheng D."/>
            <person name="Pang J."/>
            <person name="Liu Y."/>
            <person name="Luo S."/>
            <person name="Meng S."/>
            <person name="Qian L."/>
            <person name="Wei D."/>
            <person name="Dai S."/>
            <person name="Zhou R."/>
        </authorList>
    </citation>
    <scope>NUCLEOTIDE SEQUENCE [LARGE SCALE GENOMIC DNA]</scope>
    <source>
        <strain evidence="1">BV-YZ2020</strain>
    </source>
</reference>
<keyword evidence="2" id="KW-1185">Reference proteome</keyword>
<protein>
    <submittedName>
        <fullName evidence="1">Uncharacterized protein</fullName>
    </submittedName>
</protein>
<proteinExistence type="predicted"/>
<accession>A0ACB9NED6</accession>
<sequence>MENNIESGDADASGFSFSAGNAATHSFDSMFSGVSLQSLLTLNPSLLADYPTLAFITDPNSHSPSLYEDECASNTDKLIVPKKEPLQIQDGCQTRASSSLTTPSQPLDSFSNSPSQPHSQHFYNSSTTFHRLPQLHSVEVNSLVPGPDSSFARKRPRYDSLNSVGQDSYLPSPILNSIFTATQMQKSKGKPSSSSLLDTPPVGPKSHRLIPQSNLARQRRQRISDKTRCLQKLMPWDKKMDQATLFEEAYKYVKFLKAQLYALQSMPSVSDSDSSTSLTNNTANGLLFGDLERLSRTQVLQVLVNSPVAQTMLYAQGLCVFSVEQLTLLKNISDRKLLLQQTMLDNPASKAYFNKS</sequence>